<reference evidence="2 3" key="1">
    <citation type="submission" date="2024-09" db="EMBL/GenBank/DDBJ databases">
        <authorList>
            <person name="Sun Q."/>
            <person name="Mori K."/>
        </authorList>
    </citation>
    <scope>NUCLEOTIDE SEQUENCE [LARGE SCALE GENOMIC DNA]</scope>
    <source>
        <strain evidence="2 3">JCM 3307</strain>
    </source>
</reference>
<keyword evidence="1" id="KW-0472">Membrane</keyword>
<feature type="transmembrane region" description="Helical" evidence="1">
    <location>
        <begin position="125"/>
        <end position="143"/>
    </location>
</feature>
<sequence>MLNDSRQANHATITDVSESRRPIRSRGYAVAAGGAIIALGIAIWLSTLVDAGPTGHRVALFAHLGFMTLGFGAVLVADYSFALWVLRRATFAEAVASTAKLHPLIWAGLCGLVVSGVLLRPDLTSGATILKLALVATLTLNGVQAMALGERMSTLRGTPPMPLLLWGGVTSAVSQACWWGAIIIGYLNASR</sequence>
<gene>
    <name evidence="2" type="ORF">ACFFTR_28000</name>
</gene>
<keyword evidence="3" id="KW-1185">Reference proteome</keyword>
<feature type="transmembrane region" description="Helical" evidence="1">
    <location>
        <begin position="163"/>
        <end position="187"/>
    </location>
</feature>
<comment type="caution">
    <text evidence="2">The sequence shown here is derived from an EMBL/GenBank/DDBJ whole genome shotgun (WGS) entry which is preliminary data.</text>
</comment>
<evidence type="ECO:0000313" key="3">
    <source>
        <dbReference type="Proteomes" id="UP001589608"/>
    </source>
</evidence>
<organism evidence="2 3">
    <name type="scientific">Dactylosporangium vinaceum</name>
    <dbReference type="NCBI Taxonomy" id="53362"/>
    <lineage>
        <taxon>Bacteria</taxon>
        <taxon>Bacillati</taxon>
        <taxon>Actinomycetota</taxon>
        <taxon>Actinomycetes</taxon>
        <taxon>Micromonosporales</taxon>
        <taxon>Micromonosporaceae</taxon>
        <taxon>Dactylosporangium</taxon>
    </lineage>
</organism>
<keyword evidence="1" id="KW-1133">Transmembrane helix</keyword>
<keyword evidence="1" id="KW-0812">Transmembrane</keyword>
<dbReference type="RefSeq" id="WP_223104969.1">
    <property type="nucleotide sequence ID" value="NZ_CP061913.1"/>
</dbReference>
<dbReference type="Proteomes" id="UP001589608">
    <property type="component" value="Unassembled WGS sequence"/>
</dbReference>
<proteinExistence type="predicted"/>
<name>A0ABV5MDL9_9ACTN</name>
<feature type="transmembrane region" description="Helical" evidence="1">
    <location>
        <begin position="61"/>
        <end position="86"/>
    </location>
</feature>
<accession>A0ABV5MDL9</accession>
<protein>
    <recommendedName>
        <fullName evidence="4">Integral membrane protein</fullName>
    </recommendedName>
</protein>
<evidence type="ECO:0000256" key="1">
    <source>
        <dbReference type="SAM" id="Phobius"/>
    </source>
</evidence>
<evidence type="ECO:0000313" key="2">
    <source>
        <dbReference type="EMBL" id="MFB9446950.1"/>
    </source>
</evidence>
<evidence type="ECO:0008006" key="4">
    <source>
        <dbReference type="Google" id="ProtNLM"/>
    </source>
</evidence>
<feature type="transmembrane region" description="Helical" evidence="1">
    <location>
        <begin position="28"/>
        <end position="49"/>
    </location>
</feature>
<dbReference type="EMBL" id="JBHMCA010000051">
    <property type="protein sequence ID" value="MFB9446950.1"/>
    <property type="molecule type" value="Genomic_DNA"/>
</dbReference>